<gene>
    <name evidence="1" type="ordered locus">Sden_2917</name>
</gene>
<evidence type="ECO:0000313" key="2">
    <source>
        <dbReference type="Proteomes" id="UP000001982"/>
    </source>
</evidence>
<dbReference type="EMBL" id="CP000302">
    <property type="protein sequence ID" value="ABE56195.1"/>
    <property type="molecule type" value="Genomic_DNA"/>
</dbReference>
<accession>Q12K31</accession>
<reference evidence="1 2" key="1">
    <citation type="submission" date="2006-03" db="EMBL/GenBank/DDBJ databases">
        <title>Complete sequence of Shewanella denitrificans OS217.</title>
        <authorList>
            <consortium name="US DOE Joint Genome Institute"/>
            <person name="Copeland A."/>
            <person name="Lucas S."/>
            <person name="Lapidus A."/>
            <person name="Barry K."/>
            <person name="Detter J.C."/>
            <person name="Glavina del Rio T."/>
            <person name="Hammon N."/>
            <person name="Israni S."/>
            <person name="Dalin E."/>
            <person name="Tice H."/>
            <person name="Pitluck S."/>
            <person name="Brettin T."/>
            <person name="Bruce D."/>
            <person name="Han C."/>
            <person name="Tapia R."/>
            <person name="Gilna P."/>
            <person name="Kiss H."/>
            <person name="Schmutz J."/>
            <person name="Larimer F."/>
            <person name="Land M."/>
            <person name="Hauser L."/>
            <person name="Kyrpides N."/>
            <person name="Lykidis A."/>
            <person name="Richardson P."/>
        </authorList>
    </citation>
    <scope>NUCLEOTIDE SEQUENCE [LARGE SCALE GENOMIC DNA]</scope>
    <source>
        <strain evidence="2">OS217 / ATCC BAA-1090 / DSM 15013</strain>
    </source>
</reference>
<organism evidence="1 2">
    <name type="scientific">Shewanella denitrificans (strain OS217 / ATCC BAA-1090 / DSM 15013)</name>
    <dbReference type="NCBI Taxonomy" id="318161"/>
    <lineage>
        <taxon>Bacteria</taxon>
        <taxon>Pseudomonadati</taxon>
        <taxon>Pseudomonadota</taxon>
        <taxon>Gammaproteobacteria</taxon>
        <taxon>Alteromonadales</taxon>
        <taxon>Shewanellaceae</taxon>
        <taxon>Shewanella</taxon>
    </lineage>
</organism>
<keyword evidence="2" id="KW-1185">Reference proteome</keyword>
<name>Q12K31_SHEDO</name>
<dbReference type="AlphaFoldDB" id="Q12K31"/>
<dbReference type="RefSeq" id="WP_011497344.1">
    <property type="nucleotide sequence ID" value="NC_007954.1"/>
</dbReference>
<dbReference type="OrthoDB" id="7059410at2"/>
<dbReference type="KEGG" id="sdn:Sden_2917"/>
<evidence type="ECO:0000313" key="1">
    <source>
        <dbReference type="EMBL" id="ABE56195.1"/>
    </source>
</evidence>
<dbReference type="HOGENOM" id="CLU_961974_0_0_6"/>
<protein>
    <submittedName>
        <fullName evidence="1">Uncharacterized protein</fullName>
    </submittedName>
</protein>
<sequence>MSYDLFLKPKSGEFSKKQFDAYFTSREHYTLEGSQAWYQNEATGVYFVFEYQDKEDAEEGYYPIVFNMNYFRPTYFIKEAEPEVIELKSKFNLEVDDPQKHGMGSGDFDEDKFKSGWLHGNEFAYQSILKDNSDVFSLPTKKLENVWSWNNNKESLQEQTEDDVFVPSIMLLNYEGRVVTACVWPDAISSIIPPVDILLIGRKELAPRKLFKKVEDMVLGDWGQLMPIFEKHKAKMQGDAYYLHYHSVPNEIKKHIQNLKSFDISSLERLSVDQVLNEELVQKYVV</sequence>
<proteinExistence type="predicted"/>
<dbReference type="Proteomes" id="UP000001982">
    <property type="component" value="Chromosome"/>
</dbReference>